<evidence type="ECO:0000313" key="2">
    <source>
        <dbReference type="Proteomes" id="UP001476798"/>
    </source>
</evidence>
<sequence length="68" mass="7101">VGELVGTTCPRKGVRGERAGRLAQGVTSGLVLSGGLCFSRNGDGFQNVDSLQDLEVAAEVNLDRLNRA</sequence>
<keyword evidence="2" id="KW-1185">Reference proteome</keyword>
<feature type="non-terminal residue" evidence="1">
    <location>
        <position position="1"/>
    </location>
</feature>
<name>A0ABV0NHJ0_9TELE</name>
<dbReference type="Proteomes" id="UP001476798">
    <property type="component" value="Unassembled WGS sequence"/>
</dbReference>
<gene>
    <name evidence="1" type="ORF">GOODEAATRI_004607</name>
</gene>
<comment type="caution">
    <text evidence="1">The sequence shown here is derived from an EMBL/GenBank/DDBJ whole genome shotgun (WGS) entry which is preliminary data.</text>
</comment>
<organism evidence="1 2">
    <name type="scientific">Goodea atripinnis</name>
    <dbReference type="NCBI Taxonomy" id="208336"/>
    <lineage>
        <taxon>Eukaryota</taxon>
        <taxon>Metazoa</taxon>
        <taxon>Chordata</taxon>
        <taxon>Craniata</taxon>
        <taxon>Vertebrata</taxon>
        <taxon>Euteleostomi</taxon>
        <taxon>Actinopterygii</taxon>
        <taxon>Neopterygii</taxon>
        <taxon>Teleostei</taxon>
        <taxon>Neoteleostei</taxon>
        <taxon>Acanthomorphata</taxon>
        <taxon>Ovalentaria</taxon>
        <taxon>Atherinomorphae</taxon>
        <taxon>Cyprinodontiformes</taxon>
        <taxon>Goodeidae</taxon>
        <taxon>Goodea</taxon>
    </lineage>
</organism>
<proteinExistence type="predicted"/>
<protein>
    <submittedName>
        <fullName evidence="1">Uncharacterized protein</fullName>
    </submittedName>
</protein>
<reference evidence="1 2" key="1">
    <citation type="submission" date="2021-06" db="EMBL/GenBank/DDBJ databases">
        <authorList>
            <person name="Palmer J.M."/>
        </authorList>
    </citation>
    <scope>NUCLEOTIDE SEQUENCE [LARGE SCALE GENOMIC DNA]</scope>
    <source>
        <strain evidence="1 2">GA_2019</strain>
        <tissue evidence="1">Muscle</tissue>
    </source>
</reference>
<evidence type="ECO:0000313" key="1">
    <source>
        <dbReference type="EMBL" id="MEQ2170856.1"/>
    </source>
</evidence>
<dbReference type="EMBL" id="JAHRIO010040177">
    <property type="protein sequence ID" value="MEQ2170856.1"/>
    <property type="molecule type" value="Genomic_DNA"/>
</dbReference>
<accession>A0ABV0NHJ0</accession>